<reference evidence="2" key="1">
    <citation type="journal article" date="2020" name="Stud. Mycol.">
        <title>101 Dothideomycetes genomes: a test case for predicting lifestyles and emergence of pathogens.</title>
        <authorList>
            <person name="Haridas S."/>
            <person name="Albert R."/>
            <person name="Binder M."/>
            <person name="Bloem J."/>
            <person name="Labutti K."/>
            <person name="Salamov A."/>
            <person name="Andreopoulos B."/>
            <person name="Baker S."/>
            <person name="Barry K."/>
            <person name="Bills G."/>
            <person name="Bluhm B."/>
            <person name="Cannon C."/>
            <person name="Castanera R."/>
            <person name="Culley D."/>
            <person name="Daum C."/>
            <person name="Ezra D."/>
            <person name="Gonzalez J."/>
            <person name="Henrissat B."/>
            <person name="Kuo A."/>
            <person name="Liang C."/>
            <person name="Lipzen A."/>
            <person name="Lutzoni F."/>
            <person name="Magnuson J."/>
            <person name="Mondo S."/>
            <person name="Nolan M."/>
            <person name="Ohm R."/>
            <person name="Pangilinan J."/>
            <person name="Park H.-J."/>
            <person name="Ramirez L."/>
            <person name="Alfaro M."/>
            <person name="Sun H."/>
            <person name="Tritt A."/>
            <person name="Yoshinaga Y."/>
            <person name="Zwiers L.-H."/>
            <person name="Turgeon B."/>
            <person name="Goodwin S."/>
            <person name="Spatafora J."/>
            <person name="Crous P."/>
            <person name="Grigoriev I."/>
        </authorList>
    </citation>
    <scope>NUCLEOTIDE SEQUENCE</scope>
    <source>
        <strain evidence="2">CBS 122368</strain>
    </source>
</reference>
<gene>
    <name evidence="2" type="ORF">BU26DRAFT_428599</name>
</gene>
<accession>A0A6A6IEG2</accession>
<dbReference type="InterPro" id="IPR036188">
    <property type="entry name" value="FAD/NAD-bd_sf"/>
</dbReference>
<dbReference type="GO" id="GO:0050660">
    <property type="term" value="F:flavin adenine dinucleotide binding"/>
    <property type="evidence" value="ECO:0007669"/>
    <property type="project" value="TreeGrafter"/>
</dbReference>
<dbReference type="InterPro" id="IPR023753">
    <property type="entry name" value="FAD/NAD-binding_dom"/>
</dbReference>
<protein>
    <submittedName>
        <fullName evidence="2">FAD/NAD(P)-binding domain-containing protein</fullName>
    </submittedName>
</protein>
<evidence type="ECO:0000259" key="1">
    <source>
        <dbReference type="Pfam" id="PF07992"/>
    </source>
</evidence>
<dbReference type="AlphaFoldDB" id="A0A6A6IEG2"/>
<dbReference type="PRINTS" id="PR00368">
    <property type="entry name" value="FADPNR"/>
</dbReference>
<dbReference type="GO" id="GO:0005737">
    <property type="term" value="C:cytoplasm"/>
    <property type="evidence" value="ECO:0007669"/>
    <property type="project" value="TreeGrafter"/>
</dbReference>
<organism evidence="2 3">
    <name type="scientific">Trematosphaeria pertusa</name>
    <dbReference type="NCBI Taxonomy" id="390896"/>
    <lineage>
        <taxon>Eukaryota</taxon>
        <taxon>Fungi</taxon>
        <taxon>Dikarya</taxon>
        <taxon>Ascomycota</taxon>
        <taxon>Pezizomycotina</taxon>
        <taxon>Dothideomycetes</taxon>
        <taxon>Pleosporomycetidae</taxon>
        <taxon>Pleosporales</taxon>
        <taxon>Massarineae</taxon>
        <taxon>Trematosphaeriaceae</taxon>
        <taxon>Trematosphaeria</taxon>
    </lineage>
</organism>
<sequence length="467" mass="50226">MRLQALSDALNPLSPLANLSLSSSPHRVLVVGCAYGGLSAVVNLLDYEKGKARQSVYPGPDFKGAKSRNGIEITVIDERDGYFHSVGAPLAHVAPKHTTAMWKRFEKLKELRQPNLHFKHGSVRKVDPESKVAEWLDRHGTTQHQAYDYLVMATGLKRHWPAVPKAGSYEEYLKDGKGFIAKIVGGDPSHPQAGRRVVIIGAGAVGVEFAGEIKNYYPCIDVTLVHSRARVLSSEPLPAEVKDQAKRILEEEGVHVVLGQRASVAELPSGQFAITLASGDTLAADFVIDSTKKGIPTTDVLPTECLNADKEILVHPTLSFNASIPNASSHYGVGDVVAWSGIKRAGSAMVMGQAAAQNIYASILNSEALPTATTDLTPSYPLTELPSWPAVIGLAVGKQCLLWDKTNGMKWGVEVMQAYFQDDLGWARNLAFMGLTDVVEGERAEENEAAEGVKMGEVGVEVVSAAA</sequence>
<dbReference type="GeneID" id="54577126"/>
<dbReference type="EMBL" id="ML987196">
    <property type="protein sequence ID" value="KAF2248292.1"/>
    <property type="molecule type" value="Genomic_DNA"/>
</dbReference>
<dbReference type="SUPFAM" id="SSF51905">
    <property type="entry name" value="FAD/NAD(P)-binding domain"/>
    <property type="match status" value="1"/>
</dbReference>
<dbReference type="PANTHER" id="PTHR43735">
    <property type="entry name" value="APOPTOSIS-INDUCING FACTOR 1"/>
    <property type="match status" value="1"/>
</dbReference>
<dbReference type="Pfam" id="PF07992">
    <property type="entry name" value="Pyr_redox_2"/>
    <property type="match status" value="1"/>
</dbReference>
<evidence type="ECO:0000313" key="3">
    <source>
        <dbReference type="Proteomes" id="UP000800094"/>
    </source>
</evidence>
<dbReference type="RefSeq" id="XP_033683296.1">
    <property type="nucleotide sequence ID" value="XM_033823796.1"/>
</dbReference>
<dbReference type="Proteomes" id="UP000800094">
    <property type="component" value="Unassembled WGS sequence"/>
</dbReference>
<evidence type="ECO:0000313" key="2">
    <source>
        <dbReference type="EMBL" id="KAF2248292.1"/>
    </source>
</evidence>
<name>A0A6A6IEG2_9PLEO</name>
<keyword evidence="3" id="KW-1185">Reference proteome</keyword>
<proteinExistence type="predicted"/>
<dbReference type="Gene3D" id="3.50.50.100">
    <property type="match status" value="1"/>
</dbReference>
<feature type="domain" description="FAD/NAD(P)-binding" evidence="1">
    <location>
        <begin position="67"/>
        <end position="349"/>
    </location>
</feature>
<dbReference type="OrthoDB" id="202203at2759"/>
<dbReference type="PANTHER" id="PTHR43735:SF24">
    <property type="entry name" value="NUCLEOTIDE-DISULPHIDE OXIDOREDUCTASE AMID-LIKE, PUTATIVE (AFU_ORTHOLOGUE AFUA_1G17180)-RELATED"/>
    <property type="match status" value="1"/>
</dbReference>
<dbReference type="PRINTS" id="PR00411">
    <property type="entry name" value="PNDRDTASEI"/>
</dbReference>
<dbReference type="GO" id="GO:0004174">
    <property type="term" value="F:electron-transferring-flavoprotein dehydrogenase activity"/>
    <property type="evidence" value="ECO:0007669"/>
    <property type="project" value="TreeGrafter"/>
</dbReference>